<accession>A0A3S4WHF0</accession>
<dbReference type="EMBL" id="LR134476">
    <property type="protein sequence ID" value="VEI14020.1"/>
    <property type="molecule type" value="Genomic_DNA"/>
</dbReference>
<evidence type="ECO:0000313" key="9">
    <source>
        <dbReference type="Proteomes" id="UP000269542"/>
    </source>
</evidence>
<dbReference type="GO" id="GO:0004180">
    <property type="term" value="F:carboxypeptidase activity"/>
    <property type="evidence" value="ECO:0007669"/>
    <property type="project" value="UniProtKB-KW"/>
</dbReference>
<keyword evidence="5" id="KW-0720">Serine protease</keyword>
<dbReference type="OrthoDB" id="9807329at2"/>
<feature type="domain" description="LD-carboxypeptidase C-terminal" evidence="7">
    <location>
        <begin position="167"/>
        <end position="272"/>
    </location>
</feature>
<keyword evidence="3" id="KW-0645">Protease</keyword>
<dbReference type="Gene3D" id="3.40.50.10740">
    <property type="entry name" value="Class I glutamine amidotransferase-like"/>
    <property type="match status" value="1"/>
</dbReference>
<dbReference type="SUPFAM" id="SSF52317">
    <property type="entry name" value="Class I glutamine amidotransferase-like"/>
    <property type="match status" value="1"/>
</dbReference>
<evidence type="ECO:0000256" key="5">
    <source>
        <dbReference type="ARBA" id="ARBA00022825"/>
    </source>
</evidence>
<evidence type="ECO:0000256" key="2">
    <source>
        <dbReference type="ARBA" id="ARBA00022645"/>
    </source>
</evidence>
<dbReference type="SUPFAM" id="SSF141986">
    <property type="entry name" value="LD-carboxypeptidase A C-terminal domain-like"/>
    <property type="match status" value="1"/>
</dbReference>
<dbReference type="PANTHER" id="PTHR30237:SF2">
    <property type="entry name" value="MUREIN TETRAPEPTIDE CARBOXYPEPTIDASE"/>
    <property type="match status" value="1"/>
</dbReference>
<dbReference type="Pfam" id="PF17676">
    <property type="entry name" value="Peptidase_S66C"/>
    <property type="match status" value="1"/>
</dbReference>
<keyword evidence="4" id="KW-0378">Hydrolase</keyword>
<proteinExistence type="inferred from homology"/>
<dbReference type="Proteomes" id="UP000269542">
    <property type="component" value="Chromosome"/>
</dbReference>
<evidence type="ECO:0000256" key="1">
    <source>
        <dbReference type="ARBA" id="ARBA00010233"/>
    </source>
</evidence>
<dbReference type="InterPro" id="IPR003507">
    <property type="entry name" value="S66_fam"/>
</dbReference>
<evidence type="ECO:0000259" key="6">
    <source>
        <dbReference type="Pfam" id="PF02016"/>
    </source>
</evidence>
<keyword evidence="9" id="KW-1185">Reference proteome</keyword>
<dbReference type="GO" id="GO:0008236">
    <property type="term" value="F:serine-type peptidase activity"/>
    <property type="evidence" value="ECO:0007669"/>
    <property type="project" value="UniProtKB-KW"/>
</dbReference>
<dbReference type="InterPro" id="IPR040449">
    <property type="entry name" value="Peptidase_S66_N"/>
</dbReference>
<gene>
    <name evidence="8" type="ORF">NCTC13354_01751</name>
</gene>
<organism evidence="8 9">
    <name type="scientific">Trueperella bialowiezensis</name>
    <dbReference type="NCBI Taxonomy" id="312285"/>
    <lineage>
        <taxon>Bacteria</taxon>
        <taxon>Bacillati</taxon>
        <taxon>Actinomycetota</taxon>
        <taxon>Actinomycetes</taxon>
        <taxon>Actinomycetales</taxon>
        <taxon>Actinomycetaceae</taxon>
        <taxon>Trueperella</taxon>
    </lineage>
</organism>
<dbReference type="InterPro" id="IPR027461">
    <property type="entry name" value="Carboxypeptidase_A_C_sf"/>
</dbReference>
<evidence type="ECO:0000256" key="3">
    <source>
        <dbReference type="ARBA" id="ARBA00022670"/>
    </source>
</evidence>
<evidence type="ECO:0000259" key="7">
    <source>
        <dbReference type="Pfam" id="PF17676"/>
    </source>
</evidence>
<feature type="domain" description="LD-carboxypeptidase N-terminal" evidence="6">
    <location>
        <begin position="5"/>
        <end position="122"/>
    </location>
</feature>
<dbReference type="InterPro" id="IPR029062">
    <property type="entry name" value="Class_I_gatase-like"/>
</dbReference>
<dbReference type="Pfam" id="PF02016">
    <property type="entry name" value="Peptidase_S66"/>
    <property type="match status" value="1"/>
</dbReference>
<dbReference type="InterPro" id="IPR040921">
    <property type="entry name" value="Peptidase_S66C"/>
</dbReference>
<dbReference type="GO" id="GO:0006508">
    <property type="term" value="P:proteolysis"/>
    <property type="evidence" value="ECO:0007669"/>
    <property type="project" value="UniProtKB-KW"/>
</dbReference>
<name>A0A3S4WHF0_9ACTO</name>
<reference evidence="8 9" key="1">
    <citation type="submission" date="2018-12" db="EMBL/GenBank/DDBJ databases">
        <authorList>
            <consortium name="Pathogen Informatics"/>
        </authorList>
    </citation>
    <scope>NUCLEOTIDE SEQUENCE [LARGE SCALE GENOMIC DNA]</scope>
    <source>
        <strain evidence="8 9">NCTC13354</strain>
    </source>
</reference>
<dbReference type="KEGG" id="tbw:NCTC13354_01751"/>
<dbReference type="AlphaFoldDB" id="A0A3S4WHF0"/>
<dbReference type="RefSeq" id="WP_126417063.1">
    <property type="nucleotide sequence ID" value="NZ_LR134476.1"/>
</dbReference>
<evidence type="ECO:0000256" key="4">
    <source>
        <dbReference type="ARBA" id="ARBA00022801"/>
    </source>
</evidence>
<sequence length="272" mass="28991">MTATIALAGCSNPPLAWLRDELDNWRGVVESAGYRVDTRMVDRFTGCESTAGAGRAWRIPPQVRADVVTELFADDAVDAIFDVTGGDLANEVLELIDWSVVRANPKPFAGFSDLSTVVNAITVVDGQRAVLWNPRTVTVRGAGDIAAILDGAPIRPQITGEGPLPEAPIIGGNVRCFAKLAGTRFWPNADGRLVLLEGLGPGLEACASYMEQMRQLRLFDRAAGLILGQFTAIDGDGEREALIGVAREITGLDVWEAPQVGHSRDSAPVTIG</sequence>
<comment type="similarity">
    <text evidence="1">Belongs to the peptidase S66 family.</text>
</comment>
<keyword evidence="2 8" id="KW-0121">Carboxypeptidase</keyword>
<protein>
    <submittedName>
        <fullName evidence="8">LD-carboxypeptidase</fullName>
    </submittedName>
</protein>
<evidence type="ECO:0000313" key="8">
    <source>
        <dbReference type="EMBL" id="VEI14020.1"/>
    </source>
</evidence>
<dbReference type="InterPro" id="IPR027478">
    <property type="entry name" value="LdcA_N"/>
</dbReference>
<dbReference type="PANTHER" id="PTHR30237">
    <property type="entry name" value="MURAMOYLTETRAPEPTIDE CARBOXYPEPTIDASE"/>
    <property type="match status" value="1"/>
</dbReference>
<dbReference type="Gene3D" id="3.50.30.60">
    <property type="entry name" value="LD-carboxypeptidase A C-terminal domain-like"/>
    <property type="match status" value="1"/>
</dbReference>